<keyword evidence="2" id="KW-1133">Transmembrane helix</keyword>
<reference evidence="4 5" key="1">
    <citation type="submission" date="2016-10" db="EMBL/GenBank/DDBJ databases">
        <authorList>
            <person name="de Groot N.N."/>
        </authorList>
    </citation>
    <scope>NUCLEOTIDE SEQUENCE [LARGE SCALE GENOMIC DNA]</scope>
    <source>
        <strain evidence="4 5">DSM 45317</strain>
    </source>
</reference>
<evidence type="ECO:0000259" key="3">
    <source>
        <dbReference type="Pfam" id="PF20177"/>
    </source>
</evidence>
<dbReference type="OrthoDB" id="5192877at2"/>
<keyword evidence="5" id="KW-1185">Reference proteome</keyword>
<evidence type="ECO:0000256" key="1">
    <source>
        <dbReference type="SAM" id="MobiDB-lite"/>
    </source>
</evidence>
<feature type="compositionally biased region" description="Pro residues" evidence="1">
    <location>
        <begin position="44"/>
        <end position="61"/>
    </location>
</feature>
<feature type="domain" description="DUF6542" evidence="3">
    <location>
        <begin position="114"/>
        <end position="228"/>
    </location>
</feature>
<feature type="transmembrane region" description="Helical" evidence="2">
    <location>
        <begin position="166"/>
        <end position="187"/>
    </location>
</feature>
<accession>A0A1I4G1Y2</accession>
<feature type="compositionally biased region" description="Basic and acidic residues" evidence="1">
    <location>
        <begin position="8"/>
        <end position="21"/>
    </location>
</feature>
<feature type="region of interest" description="Disordered" evidence="1">
    <location>
        <begin position="1"/>
        <end position="112"/>
    </location>
</feature>
<feature type="transmembrane region" description="Helical" evidence="2">
    <location>
        <begin position="115"/>
        <end position="134"/>
    </location>
</feature>
<organism evidence="4 5">
    <name type="scientific">Geodermatophilus ruber</name>
    <dbReference type="NCBI Taxonomy" id="504800"/>
    <lineage>
        <taxon>Bacteria</taxon>
        <taxon>Bacillati</taxon>
        <taxon>Actinomycetota</taxon>
        <taxon>Actinomycetes</taxon>
        <taxon>Geodermatophilales</taxon>
        <taxon>Geodermatophilaceae</taxon>
        <taxon>Geodermatophilus</taxon>
    </lineage>
</organism>
<proteinExistence type="predicted"/>
<evidence type="ECO:0000256" key="2">
    <source>
        <dbReference type="SAM" id="Phobius"/>
    </source>
</evidence>
<feature type="compositionally biased region" description="Low complexity" evidence="1">
    <location>
        <begin position="74"/>
        <end position="83"/>
    </location>
</feature>
<evidence type="ECO:0000313" key="5">
    <source>
        <dbReference type="Proteomes" id="UP000199152"/>
    </source>
</evidence>
<gene>
    <name evidence="4" type="ORF">SAMN04488085_108101</name>
</gene>
<dbReference type="InterPro" id="IPR046672">
    <property type="entry name" value="DUF6542"/>
</dbReference>
<keyword evidence="2" id="KW-0812">Transmembrane</keyword>
<feature type="transmembrane region" description="Helical" evidence="2">
    <location>
        <begin position="199"/>
        <end position="222"/>
    </location>
</feature>
<dbReference type="Proteomes" id="UP000199152">
    <property type="component" value="Unassembled WGS sequence"/>
</dbReference>
<keyword evidence="2" id="KW-0472">Membrane</keyword>
<sequence length="228" mass="23526">MATARTADTWRESGSRAERRTASRGAHPAVAGDSEPIARLSRPAVPPRGRPARPDLPPLPEPLARGGRDDAAPRRPAAQDRAGTPGRSAGRSRPVSSRGATSRSTPPTGERGGRLRGIVAVLAVFLVTLAGAAADSFLGIGLGLITLVTLTAATAIGTLRVRRSDLMTMVVAPPLIFIAVAMVNIALAPSASFSLPTVATLLIQGFPTMAVATGVGLVLSLIRWAARR</sequence>
<dbReference type="EMBL" id="FOSW01000008">
    <property type="protein sequence ID" value="SFL23723.1"/>
    <property type="molecule type" value="Genomic_DNA"/>
</dbReference>
<dbReference type="Pfam" id="PF20177">
    <property type="entry name" value="DUF6542"/>
    <property type="match status" value="1"/>
</dbReference>
<dbReference type="InParanoid" id="A0A1I4G1Y2"/>
<dbReference type="AlphaFoldDB" id="A0A1I4G1Y2"/>
<feature type="transmembrane region" description="Helical" evidence="2">
    <location>
        <begin position="140"/>
        <end position="159"/>
    </location>
</feature>
<evidence type="ECO:0000313" key="4">
    <source>
        <dbReference type="EMBL" id="SFL23723.1"/>
    </source>
</evidence>
<feature type="compositionally biased region" description="Polar residues" evidence="1">
    <location>
        <begin position="94"/>
        <end position="107"/>
    </location>
</feature>
<protein>
    <recommendedName>
        <fullName evidence="3">DUF6542 domain-containing protein</fullName>
    </recommendedName>
</protein>
<dbReference type="RefSeq" id="WP_091325654.1">
    <property type="nucleotide sequence ID" value="NZ_FOSW01000008.1"/>
</dbReference>
<name>A0A1I4G1Y2_9ACTN</name>